<proteinExistence type="inferred from homology"/>
<dbReference type="InterPro" id="IPR006047">
    <property type="entry name" value="GH13_cat_dom"/>
</dbReference>
<dbReference type="InterPro" id="IPR011840">
    <property type="entry name" value="PulA_typeI"/>
</dbReference>
<dbReference type="NCBIfam" id="TIGR02104">
    <property type="entry name" value="pulA_typeI"/>
    <property type="match status" value="1"/>
</dbReference>
<dbReference type="InterPro" id="IPR013780">
    <property type="entry name" value="Glyco_hydro_b"/>
</dbReference>
<dbReference type="GO" id="GO:0004553">
    <property type="term" value="F:hydrolase activity, hydrolyzing O-glycosyl compounds"/>
    <property type="evidence" value="ECO:0007669"/>
    <property type="project" value="InterPro"/>
</dbReference>
<comment type="similarity">
    <text evidence="1">Belongs to the glycosyl hydrolase 13 family.</text>
</comment>
<dbReference type="PANTHER" id="PTHR43002">
    <property type="entry name" value="GLYCOGEN DEBRANCHING ENZYME"/>
    <property type="match status" value="1"/>
</dbReference>
<dbReference type="Pfam" id="PF21653">
    <property type="entry name" value="pulA_all-beta"/>
    <property type="match status" value="1"/>
</dbReference>
<dbReference type="RefSeq" id="WP_119323297.1">
    <property type="nucleotide sequence ID" value="NZ_AP025739.1"/>
</dbReference>
<dbReference type="InterPro" id="IPR049117">
    <property type="entry name" value="pulA_all-beta"/>
</dbReference>
<evidence type="ECO:0000313" key="3">
    <source>
        <dbReference type="EMBL" id="BDI31648.1"/>
    </source>
</evidence>
<dbReference type="Gene3D" id="2.60.40.1180">
    <property type="entry name" value="Golgi alpha-mannosidase II"/>
    <property type="match status" value="1"/>
</dbReference>
<dbReference type="Proteomes" id="UP000287394">
    <property type="component" value="Chromosome"/>
</dbReference>
<gene>
    <name evidence="3" type="primary">pulA</name>
    <name evidence="3" type="ORF">CCAX7_36990</name>
</gene>
<dbReference type="OrthoDB" id="9761875at2"/>
<protein>
    <submittedName>
        <fullName evidence="3">Pullulanase</fullName>
    </submittedName>
</protein>
<name>A0A402D1A2_9BACT</name>
<dbReference type="Gene3D" id="3.20.20.80">
    <property type="entry name" value="Glycosidases"/>
    <property type="match status" value="1"/>
</dbReference>
<dbReference type="AlphaFoldDB" id="A0A402D1A2"/>
<accession>A0A402D1A2</accession>
<dbReference type="SUPFAM" id="SSF51445">
    <property type="entry name" value="(Trans)glycosidases"/>
    <property type="match status" value="1"/>
</dbReference>
<dbReference type="InterPro" id="IPR017853">
    <property type="entry name" value="GH"/>
</dbReference>
<dbReference type="InterPro" id="IPR014756">
    <property type="entry name" value="Ig_E-set"/>
</dbReference>
<dbReference type="EMBL" id="AP025739">
    <property type="protein sequence ID" value="BDI31648.1"/>
    <property type="molecule type" value="Genomic_DNA"/>
</dbReference>
<dbReference type="CDD" id="cd02860">
    <property type="entry name" value="E_set_Pullulanase"/>
    <property type="match status" value="1"/>
</dbReference>
<keyword evidence="4" id="KW-1185">Reference proteome</keyword>
<dbReference type="SMART" id="SM00642">
    <property type="entry name" value="Aamy"/>
    <property type="match status" value="1"/>
</dbReference>
<evidence type="ECO:0000259" key="2">
    <source>
        <dbReference type="SMART" id="SM00642"/>
    </source>
</evidence>
<dbReference type="InterPro" id="IPR004193">
    <property type="entry name" value="Glyco_hydro_13_N"/>
</dbReference>
<dbReference type="CDD" id="cd11341">
    <property type="entry name" value="AmyAc_Pullulanase_LD-like"/>
    <property type="match status" value="1"/>
</dbReference>
<dbReference type="KEGG" id="ccot:CCAX7_36990"/>
<evidence type="ECO:0000313" key="4">
    <source>
        <dbReference type="Proteomes" id="UP000287394"/>
    </source>
</evidence>
<dbReference type="SUPFAM" id="SSF81296">
    <property type="entry name" value="E set domains"/>
    <property type="match status" value="1"/>
</dbReference>
<sequence>MIINHFRPALFVLAALLAAAAHGDTTKPLPPAFLDASDKVDLWLEEPVSAADLMGHVVVRCGARTDAVSGVDTLGDDMKPTAAPSRRVRLTLSRPIKPEELAQTMSVQYGDTAARPIFARDVLSEPAYCYTKEDLGAAYTPAKTTFKVWSPVASSADVLIFQSATGDMARRIPMQRGAAGVWSAAASGNMDGAFYQYRFRSYGAQRATPDIYGHAASPDLSRSMVVDLARTDPPGWRGSAGPRLRQPTDAVVYEMHIRDFTIDPASGVPPKLRGTYLGVVAPGTHLADGSAPTGLAYLKALGVTHVHLLPFQSINPTHAGGYNWGYETDLFNVPEPRYAARPSDPVGVIRDVKMMVQGLHHAKIGVVMDVVYNHTVPASGDSSPYWATVPYYYFRTNFQGDLLNESGVGNAVDDDHPMVRKFVIDSLRYWLREYKVDGFRFDLLGMFSPETVRAISTRLHQARPDILLYGEPWTGGGPTRFGKGAQRGTGVAVFNDNFRNTLRGDLNGDQAGFALGGGASFDALRTAIEGSPDFADAPTESMNYVSIHDDMTYLDKVLKTLPGASAETQQRALKLAGAMTLLSQGAPILEGGAEMGRTKSGVANSYNRGDEINQFDWARGRQFAGVSNYYAGLIALRRAHPIFRCATQNDVHRTLAFLPESAVPAQTIAFTLDGAPNGDHWRSALVIFHGSAAAAAITLPAGPWRLAVNSDHADLEGEQPSSKTLPLAPLSAYVLYQDRVK</sequence>
<feature type="domain" description="Glycosyl hydrolase family 13 catalytic" evidence="2">
    <location>
        <begin position="285"/>
        <end position="637"/>
    </location>
</feature>
<organism evidence="3 4">
    <name type="scientific">Capsulimonas corticalis</name>
    <dbReference type="NCBI Taxonomy" id="2219043"/>
    <lineage>
        <taxon>Bacteria</taxon>
        <taxon>Bacillati</taxon>
        <taxon>Armatimonadota</taxon>
        <taxon>Armatimonadia</taxon>
        <taxon>Capsulimonadales</taxon>
        <taxon>Capsulimonadaceae</taxon>
        <taxon>Capsulimonas</taxon>
    </lineage>
</organism>
<reference evidence="3 4" key="1">
    <citation type="journal article" date="2019" name="Int. J. Syst. Evol. Microbiol.">
        <title>Capsulimonas corticalis gen. nov., sp. nov., an aerobic capsulated bacterium, of a novel bacterial order, Capsulimonadales ord. nov., of the class Armatimonadia of the phylum Armatimonadetes.</title>
        <authorList>
            <person name="Li J."/>
            <person name="Kudo C."/>
            <person name="Tonouchi A."/>
        </authorList>
    </citation>
    <scope>NUCLEOTIDE SEQUENCE [LARGE SCALE GENOMIC DNA]</scope>
    <source>
        <strain evidence="3 4">AX-7</strain>
    </source>
</reference>
<dbReference type="Gene3D" id="2.60.40.10">
    <property type="entry name" value="Immunoglobulins"/>
    <property type="match status" value="1"/>
</dbReference>
<dbReference type="Pfam" id="PF02922">
    <property type="entry name" value="CBM_48"/>
    <property type="match status" value="1"/>
</dbReference>
<dbReference type="FunCoup" id="A0A402D1A2">
    <property type="interactions" value="148"/>
</dbReference>
<dbReference type="GO" id="GO:0005975">
    <property type="term" value="P:carbohydrate metabolic process"/>
    <property type="evidence" value="ECO:0007669"/>
    <property type="project" value="InterPro"/>
</dbReference>
<dbReference type="InterPro" id="IPR013783">
    <property type="entry name" value="Ig-like_fold"/>
</dbReference>
<evidence type="ECO:0000256" key="1">
    <source>
        <dbReference type="ARBA" id="ARBA00008061"/>
    </source>
</evidence>